<accession>A0A4V3QZ28</accession>
<dbReference type="RefSeq" id="WP_135964352.1">
    <property type="nucleotide sequence ID" value="NZ_SRXT01000005.1"/>
</dbReference>
<name>A0A4V3QZ28_9SPHN</name>
<dbReference type="InterPro" id="IPR036597">
    <property type="entry name" value="Fido-like_dom_sf"/>
</dbReference>
<sequence>MADPAWVWVDIAVALAAHAEQLAEHGGAQGVRDMNMLESAMARPLNLIAYGDPGIAELAASYAFGIARNHPFVDGNKRTAVVVSETFLVLNGYGLTCSDVELVVAFLALAAGEFTPEALADWFRAHIQPM</sequence>
<evidence type="ECO:0000259" key="1">
    <source>
        <dbReference type="PROSITE" id="PS51459"/>
    </source>
</evidence>
<reference evidence="2 3" key="1">
    <citation type="submission" date="2019-04" db="EMBL/GenBank/DDBJ databases">
        <title>Sphingomonas psychrotolerans sp. nov., isolated from soil in the Tianshan Mountains, Xinjiang, China.</title>
        <authorList>
            <person name="Luo Y."/>
            <person name="Sheng H."/>
        </authorList>
    </citation>
    <scope>NUCLEOTIDE SEQUENCE [LARGE SCALE GENOMIC DNA]</scope>
    <source>
        <strain evidence="2 3">ZFGT-11</strain>
    </source>
</reference>
<dbReference type="SUPFAM" id="SSF140931">
    <property type="entry name" value="Fic-like"/>
    <property type="match status" value="1"/>
</dbReference>
<proteinExistence type="predicted"/>
<dbReference type="OrthoDB" id="9802752at2"/>
<gene>
    <name evidence="2" type="ORF">E5A73_13410</name>
</gene>
<organism evidence="2 3">
    <name type="scientific">Sphingomonas gei</name>
    <dbReference type="NCBI Taxonomy" id="1395960"/>
    <lineage>
        <taxon>Bacteria</taxon>
        <taxon>Pseudomonadati</taxon>
        <taxon>Pseudomonadota</taxon>
        <taxon>Alphaproteobacteria</taxon>
        <taxon>Sphingomonadales</taxon>
        <taxon>Sphingomonadaceae</taxon>
        <taxon>Sphingomonas</taxon>
    </lineage>
</organism>
<dbReference type="PROSITE" id="PS51459">
    <property type="entry name" value="FIDO"/>
    <property type="match status" value="1"/>
</dbReference>
<evidence type="ECO:0000313" key="3">
    <source>
        <dbReference type="Proteomes" id="UP000306147"/>
    </source>
</evidence>
<dbReference type="EMBL" id="SRXT01000005">
    <property type="protein sequence ID" value="TGX52642.1"/>
    <property type="molecule type" value="Genomic_DNA"/>
</dbReference>
<dbReference type="InterPro" id="IPR003812">
    <property type="entry name" value="Fido"/>
</dbReference>
<dbReference type="InterPro" id="IPR053737">
    <property type="entry name" value="Type_II_TA_Toxin"/>
</dbReference>
<dbReference type="GO" id="GO:0016301">
    <property type="term" value="F:kinase activity"/>
    <property type="evidence" value="ECO:0007669"/>
    <property type="project" value="InterPro"/>
</dbReference>
<feature type="domain" description="Fido" evidence="1">
    <location>
        <begin position="9"/>
        <end position="125"/>
    </location>
</feature>
<dbReference type="PIRSF" id="PIRSF018297">
    <property type="entry name" value="Doc"/>
    <property type="match status" value="1"/>
</dbReference>
<keyword evidence="3" id="KW-1185">Reference proteome</keyword>
<dbReference type="PANTHER" id="PTHR39426:SF1">
    <property type="entry name" value="HOMOLOGY TO DEATH-ON-CURING PROTEIN OF PHAGE P1"/>
    <property type="match status" value="1"/>
</dbReference>
<dbReference type="NCBIfam" id="TIGR01550">
    <property type="entry name" value="DOC_P1"/>
    <property type="match status" value="1"/>
</dbReference>
<protein>
    <submittedName>
        <fullName evidence="2">Type II toxin-antitoxin system death-on-curing family toxin</fullName>
    </submittedName>
</protein>
<dbReference type="PANTHER" id="PTHR39426">
    <property type="entry name" value="HOMOLOGY TO DEATH-ON-CURING PROTEIN OF PHAGE P1"/>
    <property type="match status" value="1"/>
</dbReference>
<dbReference type="Gene3D" id="1.20.120.1870">
    <property type="entry name" value="Fic/DOC protein, Fido domain"/>
    <property type="match status" value="1"/>
</dbReference>
<dbReference type="Proteomes" id="UP000306147">
    <property type="component" value="Unassembled WGS sequence"/>
</dbReference>
<evidence type="ECO:0000313" key="2">
    <source>
        <dbReference type="EMBL" id="TGX52642.1"/>
    </source>
</evidence>
<dbReference type="Pfam" id="PF02661">
    <property type="entry name" value="Fic"/>
    <property type="match status" value="1"/>
</dbReference>
<comment type="caution">
    <text evidence="2">The sequence shown here is derived from an EMBL/GenBank/DDBJ whole genome shotgun (WGS) entry which is preliminary data.</text>
</comment>
<dbReference type="AlphaFoldDB" id="A0A4V3QZ28"/>
<dbReference type="InterPro" id="IPR006440">
    <property type="entry name" value="Doc"/>
</dbReference>